<evidence type="ECO:0000259" key="11">
    <source>
        <dbReference type="PROSITE" id="PS50893"/>
    </source>
</evidence>
<evidence type="ECO:0000256" key="2">
    <source>
        <dbReference type="ARBA" id="ARBA00022475"/>
    </source>
</evidence>
<evidence type="ECO:0000256" key="9">
    <source>
        <dbReference type="ARBA" id="ARBA00023136"/>
    </source>
</evidence>
<sequence>MNLIDATGLRVSLGGQPVLSDVDFSIAPGEIVTIVGPNGSGKSTLLRTLIGAVRPESGKVRHRPGLRLGYVPQKLAMDPTLPLTVMRFLSLPHRVPAAERAAALEEAGAGTLGDRPMTGLSGGQFQRVLLARALLNKPDVLLLDEPTQGLDQPGSAAFYRQIEHIRSHLGCAVVMVSHELHVVMSASDRVVCLNGHVCCQGHPEVVAQAAEYRALFGSGTHGALALYRHEHSHSHDADCGHTHHEGHHDHGAAPAPRTAEAG</sequence>
<keyword evidence="5 12" id="KW-0067">ATP-binding</keyword>
<dbReference type="InterPro" id="IPR027417">
    <property type="entry name" value="P-loop_NTPase"/>
</dbReference>
<keyword evidence="8" id="KW-0406">Ion transport</keyword>
<dbReference type="InterPro" id="IPR017871">
    <property type="entry name" value="ABC_transporter-like_CS"/>
</dbReference>
<dbReference type="GO" id="GO:0005524">
    <property type="term" value="F:ATP binding"/>
    <property type="evidence" value="ECO:0007669"/>
    <property type="project" value="UniProtKB-KW"/>
</dbReference>
<keyword evidence="4" id="KW-0862">Zinc</keyword>
<dbReference type="PROSITE" id="PS00211">
    <property type="entry name" value="ABC_TRANSPORTER_1"/>
    <property type="match status" value="1"/>
</dbReference>
<evidence type="ECO:0000313" key="12">
    <source>
        <dbReference type="EMBL" id="SDF28948.1"/>
    </source>
</evidence>
<keyword evidence="1" id="KW-0813">Transport</keyword>
<dbReference type="PROSITE" id="PS50893">
    <property type="entry name" value="ABC_TRANSPORTER_2"/>
    <property type="match status" value="1"/>
</dbReference>
<gene>
    <name evidence="12" type="ORF">SAMN04488105_11675</name>
</gene>
<evidence type="ECO:0000256" key="6">
    <source>
        <dbReference type="ARBA" id="ARBA00022906"/>
    </source>
</evidence>
<dbReference type="STRING" id="282683.SAMN04488105_11675"/>
<dbReference type="EMBL" id="FNAV01000016">
    <property type="protein sequence ID" value="SDF28948.1"/>
    <property type="molecule type" value="Genomic_DNA"/>
</dbReference>
<dbReference type="GO" id="GO:0006829">
    <property type="term" value="P:zinc ion transport"/>
    <property type="evidence" value="ECO:0007669"/>
    <property type="project" value="UniProtKB-KW"/>
</dbReference>
<dbReference type="InterPro" id="IPR050153">
    <property type="entry name" value="Metal_Ion_Import_ABC"/>
</dbReference>
<dbReference type="AlphaFoldDB" id="A0A1G7JVI7"/>
<dbReference type="Gene3D" id="3.40.50.300">
    <property type="entry name" value="P-loop containing nucleotide triphosphate hydrolases"/>
    <property type="match status" value="1"/>
</dbReference>
<keyword evidence="3" id="KW-0547">Nucleotide-binding</keyword>
<keyword evidence="2" id="KW-1003">Cell membrane</keyword>
<dbReference type="GO" id="GO:0010043">
    <property type="term" value="P:response to zinc ion"/>
    <property type="evidence" value="ECO:0007669"/>
    <property type="project" value="TreeGrafter"/>
</dbReference>
<proteinExistence type="predicted"/>
<evidence type="ECO:0000256" key="5">
    <source>
        <dbReference type="ARBA" id="ARBA00022840"/>
    </source>
</evidence>
<dbReference type="PANTHER" id="PTHR42734:SF9">
    <property type="entry name" value="ZINC IMPORT ATP-BINDING PROTEIN ZNUC"/>
    <property type="match status" value="1"/>
</dbReference>
<dbReference type="OrthoDB" id="9806726at2"/>
<dbReference type="SUPFAM" id="SSF52540">
    <property type="entry name" value="P-loop containing nucleoside triphosphate hydrolases"/>
    <property type="match status" value="1"/>
</dbReference>
<dbReference type="InterPro" id="IPR003593">
    <property type="entry name" value="AAA+_ATPase"/>
</dbReference>
<keyword evidence="13" id="KW-1185">Reference proteome</keyword>
<dbReference type="RefSeq" id="WP_089962798.1">
    <property type="nucleotide sequence ID" value="NZ_FNAV01000016.1"/>
</dbReference>
<evidence type="ECO:0000313" key="13">
    <source>
        <dbReference type="Proteomes" id="UP000198994"/>
    </source>
</evidence>
<dbReference type="PANTHER" id="PTHR42734">
    <property type="entry name" value="METAL TRANSPORT SYSTEM ATP-BINDING PROTEIN TM_0124-RELATED"/>
    <property type="match status" value="1"/>
</dbReference>
<keyword evidence="7" id="KW-1278">Translocase</keyword>
<evidence type="ECO:0000256" key="4">
    <source>
        <dbReference type="ARBA" id="ARBA00022833"/>
    </source>
</evidence>
<feature type="domain" description="ABC transporter" evidence="11">
    <location>
        <begin position="1"/>
        <end position="219"/>
    </location>
</feature>
<dbReference type="InterPro" id="IPR003439">
    <property type="entry name" value="ABC_transporter-like_ATP-bd"/>
</dbReference>
<dbReference type="Pfam" id="PF00005">
    <property type="entry name" value="ABC_tran"/>
    <property type="match status" value="1"/>
</dbReference>
<evidence type="ECO:0000256" key="1">
    <source>
        <dbReference type="ARBA" id="ARBA00022448"/>
    </source>
</evidence>
<dbReference type="GO" id="GO:0016887">
    <property type="term" value="F:ATP hydrolysis activity"/>
    <property type="evidence" value="ECO:0007669"/>
    <property type="project" value="InterPro"/>
</dbReference>
<evidence type="ECO:0000256" key="3">
    <source>
        <dbReference type="ARBA" id="ARBA00022741"/>
    </source>
</evidence>
<keyword evidence="6" id="KW-0864">Zinc transport</keyword>
<feature type="region of interest" description="Disordered" evidence="10">
    <location>
        <begin position="234"/>
        <end position="262"/>
    </location>
</feature>
<evidence type="ECO:0000256" key="7">
    <source>
        <dbReference type="ARBA" id="ARBA00022967"/>
    </source>
</evidence>
<dbReference type="SMART" id="SM00382">
    <property type="entry name" value="AAA"/>
    <property type="match status" value="1"/>
</dbReference>
<protein>
    <submittedName>
        <fullName evidence="12">Zinc transport system ATP-binding protein</fullName>
    </submittedName>
</protein>
<reference evidence="13" key="1">
    <citation type="submission" date="2016-10" db="EMBL/GenBank/DDBJ databases">
        <authorList>
            <person name="Varghese N."/>
            <person name="Submissions S."/>
        </authorList>
    </citation>
    <scope>NUCLEOTIDE SEQUENCE [LARGE SCALE GENOMIC DNA]</scope>
    <source>
        <strain evidence="13">DSM 10146</strain>
    </source>
</reference>
<evidence type="ECO:0000256" key="10">
    <source>
        <dbReference type="SAM" id="MobiDB-lite"/>
    </source>
</evidence>
<evidence type="ECO:0000256" key="8">
    <source>
        <dbReference type="ARBA" id="ARBA00023065"/>
    </source>
</evidence>
<name>A0A1G7JVI7_9RHOB</name>
<keyword evidence="9" id="KW-0472">Membrane</keyword>
<organism evidence="12 13">
    <name type="scientific">Salipiger thiooxidans</name>
    <dbReference type="NCBI Taxonomy" id="282683"/>
    <lineage>
        <taxon>Bacteria</taxon>
        <taxon>Pseudomonadati</taxon>
        <taxon>Pseudomonadota</taxon>
        <taxon>Alphaproteobacteria</taxon>
        <taxon>Rhodobacterales</taxon>
        <taxon>Roseobacteraceae</taxon>
        <taxon>Salipiger</taxon>
    </lineage>
</organism>
<accession>A0A1G7JVI7</accession>
<dbReference type="Proteomes" id="UP000198994">
    <property type="component" value="Unassembled WGS sequence"/>
</dbReference>
<feature type="compositionally biased region" description="Basic and acidic residues" evidence="10">
    <location>
        <begin position="234"/>
        <end position="251"/>
    </location>
</feature>